<keyword evidence="7 8" id="KW-0472">Membrane</keyword>
<comment type="caution">
    <text evidence="9">The sequence shown here is derived from an EMBL/GenBank/DDBJ whole genome shotgun (WGS) entry which is preliminary data.</text>
</comment>
<keyword evidence="5 8" id="KW-0812">Transmembrane</keyword>
<dbReference type="NCBIfam" id="TIGR00801">
    <property type="entry name" value="ncs2"/>
    <property type="match status" value="1"/>
</dbReference>
<comment type="subcellular location">
    <subcellularLocation>
        <location evidence="1">Cell membrane</location>
        <topology evidence="1">Multi-pass membrane protein</topology>
    </subcellularLocation>
</comment>
<evidence type="ECO:0000256" key="6">
    <source>
        <dbReference type="ARBA" id="ARBA00022989"/>
    </source>
</evidence>
<dbReference type="Proteomes" id="UP000287857">
    <property type="component" value="Unassembled WGS sequence"/>
</dbReference>
<feature type="transmembrane region" description="Helical" evidence="8">
    <location>
        <begin position="42"/>
        <end position="61"/>
    </location>
</feature>
<keyword evidence="6 8" id="KW-1133">Transmembrane helix</keyword>
<feature type="transmembrane region" description="Helical" evidence="8">
    <location>
        <begin position="185"/>
        <end position="210"/>
    </location>
</feature>
<feature type="transmembrane region" description="Helical" evidence="8">
    <location>
        <begin position="368"/>
        <end position="388"/>
    </location>
</feature>
<dbReference type="NCBIfam" id="NF037981">
    <property type="entry name" value="NCS2_1"/>
    <property type="match status" value="1"/>
</dbReference>
<evidence type="ECO:0000256" key="3">
    <source>
        <dbReference type="ARBA" id="ARBA00022448"/>
    </source>
</evidence>
<keyword evidence="10" id="KW-1185">Reference proteome</keyword>
<name>A0A429ZXX2_9ENTE</name>
<evidence type="ECO:0000256" key="2">
    <source>
        <dbReference type="ARBA" id="ARBA00008821"/>
    </source>
</evidence>
<feature type="transmembrane region" description="Helical" evidence="8">
    <location>
        <begin position="310"/>
        <end position="330"/>
    </location>
</feature>
<proteinExistence type="inferred from homology"/>
<feature type="transmembrane region" description="Helical" evidence="8">
    <location>
        <begin position="121"/>
        <end position="141"/>
    </location>
</feature>
<dbReference type="PANTHER" id="PTHR42810">
    <property type="entry name" value="PURINE PERMEASE C1399.01C-RELATED"/>
    <property type="match status" value="1"/>
</dbReference>
<dbReference type="PANTHER" id="PTHR42810:SF4">
    <property type="entry name" value="URIC ACID TRANSPORTER UACT"/>
    <property type="match status" value="1"/>
</dbReference>
<accession>A0A429ZXX2</accession>
<evidence type="ECO:0000313" key="9">
    <source>
        <dbReference type="EMBL" id="RST98760.1"/>
    </source>
</evidence>
<dbReference type="EMBL" id="NGJS01000008">
    <property type="protein sequence ID" value="RST98760.1"/>
    <property type="molecule type" value="Genomic_DNA"/>
</dbReference>
<evidence type="ECO:0000313" key="10">
    <source>
        <dbReference type="Proteomes" id="UP000287857"/>
    </source>
</evidence>
<dbReference type="NCBIfam" id="TIGR03173">
    <property type="entry name" value="pbuX"/>
    <property type="match status" value="1"/>
</dbReference>
<dbReference type="GO" id="GO:0005886">
    <property type="term" value="C:plasma membrane"/>
    <property type="evidence" value="ECO:0007669"/>
    <property type="project" value="UniProtKB-SubCell"/>
</dbReference>
<evidence type="ECO:0000256" key="8">
    <source>
        <dbReference type="SAM" id="Phobius"/>
    </source>
</evidence>
<evidence type="ECO:0000256" key="7">
    <source>
        <dbReference type="ARBA" id="ARBA00023136"/>
    </source>
</evidence>
<evidence type="ECO:0000256" key="1">
    <source>
        <dbReference type="ARBA" id="ARBA00004651"/>
    </source>
</evidence>
<evidence type="ECO:0000256" key="4">
    <source>
        <dbReference type="ARBA" id="ARBA00022475"/>
    </source>
</evidence>
<dbReference type="InterPro" id="IPR017588">
    <property type="entry name" value="UacT-like"/>
</dbReference>
<comment type="similarity">
    <text evidence="2">Belongs to the nucleobase:cation symporter-2 (NCS2) (TC 2.A.40) family.</text>
</comment>
<reference evidence="9 10" key="1">
    <citation type="submission" date="2017-05" db="EMBL/GenBank/DDBJ databases">
        <title>Vagococcus spp. assemblies.</title>
        <authorList>
            <person name="Gulvik C.A."/>
        </authorList>
    </citation>
    <scope>NUCLEOTIDE SEQUENCE [LARGE SCALE GENOMIC DNA]</scope>
    <source>
        <strain evidence="9 10">SS1995</strain>
    </source>
</reference>
<feature type="transmembrane region" description="Helical" evidence="8">
    <location>
        <begin position="336"/>
        <end position="356"/>
    </location>
</feature>
<feature type="transmembrane region" description="Helical" evidence="8">
    <location>
        <begin position="12"/>
        <end position="30"/>
    </location>
</feature>
<protein>
    <submittedName>
        <fullName evidence="9">Uric acid permease PucJ</fullName>
    </submittedName>
</protein>
<feature type="transmembrane region" description="Helical" evidence="8">
    <location>
        <begin position="68"/>
        <end position="88"/>
    </location>
</feature>
<dbReference type="PROSITE" id="PS01116">
    <property type="entry name" value="XANTH_URACIL_PERMASE"/>
    <property type="match status" value="1"/>
</dbReference>
<gene>
    <name evidence="9" type="ORF">CBF37_06855</name>
</gene>
<dbReference type="InterPro" id="IPR006042">
    <property type="entry name" value="Xan_ur_permease"/>
</dbReference>
<organism evidence="9 10">
    <name type="scientific">Vagococcus vulneris</name>
    <dbReference type="NCBI Taxonomy" id="1977869"/>
    <lineage>
        <taxon>Bacteria</taxon>
        <taxon>Bacillati</taxon>
        <taxon>Bacillota</taxon>
        <taxon>Bacilli</taxon>
        <taxon>Lactobacillales</taxon>
        <taxon>Enterococcaceae</taxon>
        <taxon>Vagococcus</taxon>
    </lineage>
</organism>
<feature type="transmembrane region" description="Helical" evidence="8">
    <location>
        <begin position="394"/>
        <end position="417"/>
    </location>
</feature>
<dbReference type="OrthoDB" id="9805749at2"/>
<keyword evidence="4" id="KW-1003">Cell membrane</keyword>
<evidence type="ECO:0000256" key="5">
    <source>
        <dbReference type="ARBA" id="ARBA00022692"/>
    </source>
</evidence>
<sequence length="434" mass="46085">MQESHGKSAILGLQHLLAMYAGAVAVPLLIGQGLGFSTKEMTYLISIDIFMCGVATLLQLTVTKYTGIGLPVVLGCAVQAVAPLILIGSKNGVGAMYGSIIAAGVIIVLISGFFSKIKRFLPTIVTGSVIMVIGLTLIPISITKLGGGDTGSKSFGNPQNIMLGLLTVALIVIIQIWGRGFFKSISVLLGLLIATIVAYFLGDVSFSAVSDASWFHFPQFFYFGKPTFDVSSIVLMTIISLISLVESTGVYFALGDLTGKKITESELKKGYRAEGLAVILGGLFNTFPYTGFSQNVGLVQLSGIKSKRPVYYSAFLLIVLGLLPKIGAFAQVIPESVLGGGMLVMFGMVAVQGLKMLSTTDMKDEKNLLIMVLSIGLGLGFNSVPNLFEQFPEIIQMFTGNGIVITSIVAILLNIIFNEISPKVALIRKQAASR</sequence>
<dbReference type="Pfam" id="PF00860">
    <property type="entry name" value="Xan_ur_permease"/>
    <property type="match status" value="1"/>
</dbReference>
<feature type="transmembrane region" description="Helical" evidence="8">
    <location>
        <begin position="230"/>
        <end position="254"/>
    </location>
</feature>
<dbReference type="AlphaFoldDB" id="A0A429ZXX2"/>
<dbReference type="RefSeq" id="WP_125984016.1">
    <property type="nucleotide sequence ID" value="NZ_NGJS01000008.1"/>
</dbReference>
<dbReference type="InterPro" id="IPR006043">
    <property type="entry name" value="NCS2"/>
</dbReference>
<keyword evidence="3" id="KW-0813">Transport</keyword>
<dbReference type="GO" id="GO:0042907">
    <property type="term" value="F:xanthine transmembrane transporter activity"/>
    <property type="evidence" value="ECO:0007669"/>
    <property type="project" value="TreeGrafter"/>
</dbReference>
<feature type="transmembrane region" description="Helical" evidence="8">
    <location>
        <begin position="161"/>
        <end position="178"/>
    </location>
</feature>
<feature type="transmembrane region" description="Helical" evidence="8">
    <location>
        <begin position="94"/>
        <end position="114"/>
    </location>
</feature>